<dbReference type="InterPro" id="IPR038071">
    <property type="entry name" value="UROD/MetE-like_sf"/>
</dbReference>
<evidence type="ECO:0000313" key="3">
    <source>
        <dbReference type="Proteomes" id="UP000464954"/>
    </source>
</evidence>
<protein>
    <submittedName>
        <fullName evidence="2">Uncharacterized protein</fullName>
    </submittedName>
</protein>
<dbReference type="PANTHER" id="PTHR47099:SF1">
    <property type="entry name" value="METHYLCOBAMIDE:COM METHYLTRANSFERASE MTBA"/>
    <property type="match status" value="1"/>
</dbReference>
<dbReference type="PANTHER" id="PTHR47099">
    <property type="entry name" value="METHYLCOBAMIDE:COM METHYLTRANSFERASE MTBA"/>
    <property type="match status" value="1"/>
</dbReference>
<dbReference type="Proteomes" id="UP000464954">
    <property type="component" value="Chromosome"/>
</dbReference>
<dbReference type="RefSeq" id="WP_160629892.1">
    <property type="nucleotide sequence ID" value="NZ_CP047593.1"/>
</dbReference>
<organism evidence="2 3">
    <name type="scientific">Tichowtungia aerotolerans</name>
    <dbReference type="NCBI Taxonomy" id="2697043"/>
    <lineage>
        <taxon>Bacteria</taxon>
        <taxon>Pseudomonadati</taxon>
        <taxon>Kiritimatiellota</taxon>
        <taxon>Tichowtungiia</taxon>
        <taxon>Tichowtungiales</taxon>
        <taxon>Tichowtungiaceae</taxon>
        <taxon>Tichowtungia</taxon>
    </lineage>
</organism>
<evidence type="ECO:0000256" key="1">
    <source>
        <dbReference type="SAM" id="MobiDB-lite"/>
    </source>
</evidence>
<keyword evidence="3" id="KW-1185">Reference proteome</keyword>
<gene>
    <name evidence="2" type="ORF">GT409_15155</name>
</gene>
<proteinExistence type="predicted"/>
<evidence type="ECO:0000313" key="2">
    <source>
        <dbReference type="EMBL" id="QHI70720.1"/>
    </source>
</evidence>
<dbReference type="KEGG" id="taer:GT409_15155"/>
<dbReference type="SUPFAM" id="SSF51726">
    <property type="entry name" value="UROD/MetE-like"/>
    <property type="match status" value="1"/>
</dbReference>
<feature type="compositionally biased region" description="Polar residues" evidence="1">
    <location>
        <begin position="371"/>
        <end position="380"/>
    </location>
</feature>
<dbReference type="AlphaFoldDB" id="A0A6P1M805"/>
<name>A0A6P1M805_9BACT</name>
<accession>A0A6P1M805</accession>
<sequence length="380" mass="43003">MTSKERIFRQLAGEPVDHIPLIGGWALGARNIAEIAGISIEDYQTDPLGGVLAANHALCCDGLVPPAIPDPANLDENHQGEVREEEFAHIEPEALLEYAEQIPDTEERVLAERFNEKKFEANLNAVYDMHQKNTKGFTLIPNDWGVSANFTLFAIYGYQAFLEAIAFYPEAVEKIFWESAVIARRQNQYHIEMIKKHDLPRMMFTGHDICNQMGPMCSPKYLKKSYWPHSKYALEPFVNEGIRLIHHCDGNVMPIIDDMIDAGYTGFQGFQYECGVDPYELAKRRGPNGETMLFMAGLSITRTLPFGTPQEAKDEIDYCMDYTDGGKGLFLFTSNVVGIEVPPINLKTAYHHAASIDPSTWQPKQRPWPWSQRQSKTLLN</sequence>
<reference evidence="2 3" key="1">
    <citation type="submission" date="2020-01" db="EMBL/GenBank/DDBJ databases">
        <title>Ponticoccus aerotolerans gen. nov., sp. nov., an anaerobic bacterium and proposal of Ponticoccusceae fam. nov., Ponticoccusles ord. nov. and Ponticoccuse classis nov. in the phylum Kiritimatiellaeota.</title>
        <authorList>
            <person name="Zhou L.Y."/>
            <person name="Du Z.J."/>
        </authorList>
    </citation>
    <scope>NUCLEOTIDE SEQUENCE [LARGE SCALE GENOMIC DNA]</scope>
    <source>
        <strain evidence="2 3">S-5007</strain>
    </source>
</reference>
<dbReference type="Gene3D" id="3.20.20.210">
    <property type="match status" value="1"/>
</dbReference>
<dbReference type="InterPro" id="IPR052024">
    <property type="entry name" value="Methanogen_methyltrans"/>
</dbReference>
<dbReference type="EMBL" id="CP047593">
    <property type="protein sequence ID" value="QHI70720.1"/>
    <property type="molecule type" value="Genomic_DNA"/>
</dbReference>
<feature type="region of interest" description="Disordered" evidence="1">
    <location>
        <begin position="358"/>
        <end position="380"/>
    </location>
</feature>